<evidence type="ECO:0000256" key="2">
    <source>
        <dbReference type="ARBA" id="ARBA00006375"/>
    </source>
</evidence>
<gene>
    <name evidence="12" type="ORF">ALEPTO_LOCUS508</name>
</gene>
<evidence type="ECO:0000256" key="5">
    <source>
        <dbReference type="ARBA" id="ARBA00022737"/>
    </source>
</evidence>
<dbReference type="GO" id="GO:1990542">
    <property type="term" value="P:mitochondrial transmembrane transport"/>
    <property type="evidence" value="ECO:0007669"/>
    <property type="project" value="InterPro"/>
</dbReference>
<keyword evidence="5" id="KW-0677">Repeat</keyword>
<evidence type="ECO:0000313" key="13">
    <source>
        <dbReference type="Proteomes" id="UP000789508"/>
    </source>
</evidence>
<name>A0A9N8V9W6_9GLOM</name>
<dbReference type="InterPro" id="IPR018108">
    <property type="entry name" value="MCP_transmembrane"/>
</dbReference>
<dbReference type="Proteomes" id="UP000789508">
    <property type="component" value="Unassembled WGS sequence"/>
</dbReference>
<evidence type="ECO:0000256" key="1">
    <source>
        <dbReference type="ARBA" id="ARBA00004448"/>
    </source>
</evidence>
<evidence type="ECO:0000256" key="6">
    <source>
        <dbReference type="ARBA" id="ARBA00022792"/>
    </source>
</evidence>
<evidence type="ECO:0000256" key="4">
    <source>
        <dbReference type="ARBA" id="ARBA00022692"/>
    </source>
</evidence>
<dbReference type="SUPFAM" id="SSF103506">
    <property type="entry name" value="Mitochondrial carrier"/>
    <property type="match status" value="1"/>
</dbReference>
<keyword evidence="13" id="KW-1185">Reference proteome</keyword>
<dbReference type="PANTHER" id="PTHR45760">
    <property type="entry name" value="FI19922P1-RELATED"/>
    <property type="match status" value="1"/>
</dbReference>
<dbReference type="InterPro" id="IPR023395">
    <property type="entry name" value="MCP_dom_sf"/>
</dbReference>
<dbReference type="OrthoDB" id="1747031at2759"/>
<evidence type="ECO:0000256" key="8">
    <source>
        <dbReference type="ARBA" id="ARBA00023128"/>
    </source>
</evidence>
<comment type="caution">
    <text evidence="12">The sequence shown here is derived from an EMBL/GenBank/DDBJ whole genome shotgun (WGS) entry which is preliminary data.</text>
</comment>
<keyword evidence="4 10" id="KW-0812">Transmembrane</keyword>
<dbReference type="GO" id="GO:0005743">
    <property type="term" value="C:mitochondrial inner membrane"/>
    <property type="evidence" value="ECO:0007669"/>
    <property type="project" value="UniProtKB-SubCell"/>
</dbReference>
<keyword evidence="7" id="KW-1133">Transmembrane helix</keyword>
<keyword evidence="3 11" id="KW-0813">Transport</keyword>
<sequence>METDGTKKKELEYAEILMNTDQVNGKYHSFRDDINKIPFHKMYAACSGAILTSVFTTPLDVIKTRLQSQNQARRLFSTSISGATASASSPAFSSSFTKCCHNVFFTPQNLQRDLICRIPNQAAASSSLSCAYMDTPALEAAHGTTSRQLNGLLDGVIKIVRYEGISSLWRGLSPALVMSVPSTVIYFVGYEYLRDTIWNRWKGKKADTYAPLIAGACARTVAVTVISPIELFRTRLQGPEGTNGIRVVMNGVKSMVRSYGIKSLWRGLGPTLWRDVPFSAIYWTGYESIRRNIHKRYYMSDDGRGESQEFKVAFISGAISGMIAATLTTPFDVAKTRRQVALHTNAKNNSMLRIMQSVAKEEGFSGLMRGVVPRVGKVAPACAIMISSYVFFTSPKSTSSTI</sequence>
<evidence type="ECO:0000256" key="10">
    <source>
        <dbReference type="PROSITE-ProRule" id="PRU00282"/>
    </source>
</evidence>
<evidence type="ECO:0000256" key="9">
    <source>
        <dbReference type="ARBA" id="ARBA00023136"/>
    </source>
</evidence>
<evidence type="ECO:0000256" key="7">
    <source>
        <dbReference type="ARBA" id="ARBA00022989"/>
    </source>
</evidence>
<dbReference type="InterPro" id="IPR045315">
    <property type="entry name" value="Mtm1-like"/>
</dbReference>
<feature type="repeat" description="Solcar" evidence="10">
    <location>
        <begin position="206"/>
        <end position="292"/>
    </location>
</feature>
<keyword evidence="9 10" id="KW-0472">Membrane</keyword>
<comment type="similarity">
    <text evidence="2 11">Belongs to the mitochondrial carrier (TC 2.A.29) family.</text>
</comment>
<dbReference type="PANTHER" id="PTHR45760:SF2">
    <property type="entry name" value="FI19922P1-RELATED"/>
    <property type="match status" value="1"/>
</dbReference>
<proteinExistence type="inferred from homology"/>
<evidence type="ECO:0000256" key="3">
    <source>
        <dbReference type="ARBA" id="ARBA00022448"/>
    </source>
</evidence>
<dbReference type="Pfam" id="PF00153">
    <property type="entry name" value="Mito_carr"/>
    <property type="match status" value="4"/>
</dbReference>
<keyword evidence="8" id="KW-0496">Mitochondrion</keyword>
<feature type="repeat" description="Solcar" evidence="10">
    <location>
        <begin position="308"/>
        <end position="395"/>
    </location>
</feature>
<keyword evidence="6" id="KW-0999">Mitochondrion inner membrane</keyword>
<dbReference type="PROSITE" id="PS50920">
    <property type="entry name" value="SOLCAR"/>
    <property type="match status" value="3"/>
</dbReference>
<dbReference type="EMBL" id="CAJVPS010000035">
    <property type="protein sequence ID" value="CAG8443640.1"/>
    <property type="molecule type" value="Genomic_DNA"/>
</dbReference>
<feature type="repeat" description="Solcar" evidence="10">
    <location>
        <begin position="36"/>
        <end position="196"/>
    </location>
</feature>
<reference evidence="12" key="1">
    <citation type="submission" date="2021-06" db="EMBL/GenBank/DDBJ databases">
        <authorList>
            <person name="Kallberg Y."/>
            <person name="Tangrot J."/>
            <person name="Rosling A."/>
        </authorList>
    </citation>
    <scope>NUCLEOTIDE SEQUENCE</scope>
    <source>
        <strain evidence="12">FL130A</strain>
    </source>
</reference>
<accession>A0A9N8V9W6</accession>
<dbReference type="AlphaFoldDB" id="A0A9N8V9W6"/>
<organism evidence="12 13">
    <name type="scientific">Ambispora leptoticha</name>
    <dbReference type="NCBI Taxonomy" id="144679"/>
    <lineage>
        <taxon>Eukaryota</taxon>
        <taxon>Fungi</taxon>
        <taxon>Fungi incertae sedis</taxon>
        <taxon>Mucoromycota</taxon>
        <taxon>Glomeromycotina</taxon>
        <taxon>Glomeromycetes</taxon>
        <taxon>Archaeosporales</taxon>
        <taxon>Ambisporaceae</taxon>
        <taxon>Ambispora</taxon>
    </lineage>
</organism>
<evidence type="ECO:0000313" key="12">
    <source>
        <dbReference type="EMBL" id="CAG8443640.1"/>
    </source>
</evidence>
<comment type="subcellular location">
    <subcellularLocation>
        <location evidence="1">Mitochondrion inner membrane</location>
        <topology evidence="1">Multi-pass membrane protein</topology>
    </subcellularLocation>
</comment>
<dbReference type="Gene3D" id="1.50.40.10">
    <property type="entry name" value="Mitochondrial carrier domain"/>
    <property type="match status" value="2"/>
</dbReference>
<protein>
    <submittedName>
        <fullName evidence="12">11247_t:CDS:1</fullName>
    </submittedName>
</protein>
<evidence type="ECO:0000256" key="11">
    <source>
        <dbReference type="RuleBase" id="RU000488"/>
    </source>
</evidence>